<keyword evidence="6" id="KW-1185">Reference proteome</keyword>
<dbReference type="CDD" id="cd11301">
    <property type="entry name" value="Fut1_Fut2_like"/>
    <property type="match status" value="1"/>
</dbReference>
<dbReference type="AlphaFoldDB" id="A0A553P2U8"/>
<evidence type="ECO:0000256" key="3">
    <source>
        <dbReference type="RuleBase" id="RU363129"/>
    </source>
</evidence>
<evidence type="ECO:0000256" key="2">
    <source>
        <dbReference type="ARBA" id="ARBA00022679"/>
    </source>
</evidence>
<dbReference type="EC" id="2.4.1.-" evidence="3"/>
<dbReference type="EMBL" id="VCGU01000008">
    <property type="protein sequence ID" value="TRY72027.1"/>
    <property type="molecule type" value="Genomic_DNA"/>
</dbReference>
<dbReference type="Pfam" id="PF01531">
    <property type="entry name" value="Glyco_transf_11"/>
    <property type="match status" value="1"/>
</dbReference>
<dbReference type="GO" id="GO:0008107">
    <property type="term" value="F:galactoside 2-alpha-L-fucosyltransferase activity"/>
    <property type="evidence" value="ECO:0007669"/>
    <property type="project" value="InterPro"/>
</dbReference>
<feature type="chain" id="PRO_5021973961" description="L-Fucosyltransferase" evidence="4">
    <location>
        <begin position="20"/>
        <end position="326"/>
    </location>
</feature>
<comment type="subcellular location">
    <subcellularLocation>
        <location evidence="3">Golgi apparatus</location>
        <location evidence="3">Golgi stack membrane</location>
        <topology evidence="3">Single-pass type II membrane protein</topology>
    </subcellularLocation>
</comment>
<comment type="pathway">
    <text evidence="3">Protein modification; protein glycosylation.</text>
</comment>
<dbReference type="GO" id="GO:0032580">
    <property type="term" value="C:Golgi cisterna membrane"/>
    <property type="evidence" value="ECO:0007669"/>
    <property type="project" value="UniProtKB-SubCell"/>
</dbReference>
<evidence type="ECO:0000313" key="6">
    <source>
        <dbReference type="Proteomes" id="UP000318571"/>
    </source>
</evidence>
<keyword evidence="1 3" id="KW-0328">Glycosyltransferase</keyword>
<feature type="signal peptide" evidence="4">
    <location>
        <begin position="1"/>
        <end position="19"/>
    </location>
</feature>
<accession>A0A553P2U8</accession>
<keyword evidence="2 3" id="KW-0808">Transferase</keyword>
<comment type="caution">
    <text evidence="5">The sequence shown here is derived from an EMBL/GenBank/DDBJ whole genome shotgun (WGS) entry which is preliminary data.</text>
</comment>
<keyword evidence="3" id="KW-0735">Signal-anchor</keyword>
<comment type="similarity">
    <text evidence="3">Belongs to the glycosyltransferase 11 family.</text>
</comment>
<evidence type="ECO:0000256" key="1">
    <source>
        <dbReference type="ARBA" id="ARBA00022676"/>
    </source>
</evidence>
<dbReference type="OMA" id="KGMWTIN"/>
<name>A0A553P2U8_TIGCA</name>
<dbReference type="GO" id="GO:0005975">
    <property type="term" value="P:carbohydrate metabolic process"/>
    <property type="evidence" value="ECO:0007669"/>
    <property type="project" value="InterPro"/>
</dbReference>
<dbReference type="STRING" id="6832.A0A553P2U8"/>
<reference evidence="5 6" key="1">
    <citation type="journal article" date="2018" name="Nat. Ecol. Evol.">
        <title>Genomic signatures of mitonuclear coevolution across populations of Tigriopus californicus.</title>
        <authorList>
            <person name="Barreto F.S."/>
            <person name="Watson E.T."/>
            <person name="Lima T.G."/>
            <person name="Willett C.S."/>
            <person name="Edmands S."/>
            <person name="Li W."/>
            <person name="Burton R.S."/>
        </authorList>
    </citation>
    <scope>NUCLEOTIDE SEQUENCE [LARGE SCALE GENOMIC DNA]</scope>
    <source>
        <strain evidence="5 6">San Diego</strain>
    </source>
</reference>
<sequence>MPWSMALILTAALSVVTQATQTIEVHKNFCELDRKSECQKGQCLRYDPKKFPNSRSIVTFFPGGRLGNKISAYLNLLWVHLDHDQDVYFEKESHEVLDRYFQNINFPTLEDGLCDWRTFPFEKYESNIEDLGAPEWKKGKAIEIFVNKKNFMRHEVKGGRKYYRQYREESLHALKFRPQFQNHAENTLRKVAKKADVKGEITFVGVHNRRTDYLEFRKKRLGLDNLYEDYFQDAMEYLKEEYDNPVFIYVSDDMKWGQKNLKEEKDIFFVGCGDPDDVDCIGKDFAVLSNCNHTITTHGTFGHWAAFLAGGEIYTEYGAIVPDAYN</sequence>
<keyword evidence="4" id="KW-0732">Signal</keyword>
<keyword evidence="3" id="KW-0333">Golgi apparatus</keyword>
<dbReference type="OrthoDB" id="10010525at2759"/>
<protein>
    <recommendedName>
        <fullName evidence="3">L-Fucosyltransferase</fullName>
        <ecNumber evidence="3">2.4.1.-</ecNumber>
    </recommendedName>
</protein>
<dbReference type="PANTHER" id="PTHR11927:SF9">
    <property type="entry name" value="L-FUCOSYLTRANSFERASE"/>
    <property type="match status" value="1"/>
</dbReference>
<gene>
    <name evidence="5" type="ORF">TCAL_13699</name>
</gene>
<evidence type="ECO:0000256" key="4">
    <source>
        <dbReference type="SAM" id="SignalP"/>
    </source>
</evidence>
<dbReference type="UniPathway" id="UPA00378"/>
<keyword evidence="3" id="KW-0812">Transmembrane</keyword>
<proteinExistence type="inferred from homology"/>
<evidence type="ECO:0000313" key="5">
    <source>
        <dbReference type="EMBL" id="TRY72027.1"/>
    </source>
</evidence>
<organism evidence="5 6">
    <name type="scientific">Tigriopus californicus</name>
    <name type="common">Marine copepod</name>
    <dbReference type="NCBI Taxonomy" id="6832"/>
    <lineage>
        <taxon>Eukaryota</taxon>
        <taxon>Metazoa</taxon>
        <taxon>Ecdysozoa</taxon>
        <taxon>Arthropoda</taxon>
        <taxon>Crustacea</taxon>
        <taxon>Multicrustacea</taxon>
        <taxon>Hexanauplia</taxon>
        <taxon>Copepoda</taxon>
        <taxon>Harpacticoida</taxon>
        <taxon>Harpacticidae</taxon>
        <taxon>Tigriopus</taxon>
    </lineage>
</organism>
<dbReference type="Proteomes" id="UP000318571">
    <property type="component" value="Chromosome 7"/>
</dbReference>
<dbReference type="InterPro" id="IPR002516">
    <property type="entry name" value="Glyco_trans_11"/>
</dbReference>
<keyword evidence="3" id="KW-0325">Glycoprotein</keyword>
<dbReference type="PANTHER" id="PTHR11927">
    <property type="entry name" value="GALACTOSIDE 2-L-FUCOSYLTRANSFERASE"/>
    <property type="match status" value="1"/>
</dbReference>